<evidence type="ECO:0000313" key="1">
    <source>
        <dbReference type="EMBL" id="CAI9584487.1"/>
    </source>
</evidence>
<protein>
    <submittedName>
        <fullName evidence="1">Uncharacterized protein</fullName>
    </submittedName>
</protein>
<sequence length="19" mass="2076">MKNLPLVATLNSLVAQHRA</sequence>
<organism evidence="1 2">
    <name type="scientific">Staurois parvus</name>
    <dbReference type="NCBI Taxonomy" id="386267"/>
    <lineage>
        <taxon>Eukaryota</taxon>
        <taxon>Metazoa</taxon>
        <taxon>Chordata</taxon>
        <taxon>Craniata</taxon>
        <taxon>Vertebrata</taxon>
        <taxon>Euteleostomi</taxon>
        <taxon>Amphibia</taxon>
        <taxon>Batrachia</taxon>
        <taxon>Anura</taxon>
        <taxon>Neobatrachia</taxon>
        <taxon>Ranoidea</taxon>
        <taxon>Ranidae</taxon>
        <taxon>Staurois</taxon>
    </lineage>
</organism>
<name>A0ABN9EIF1_9NEOB</name>
<dbReference type="EMBL" id="CATNWA010015554">
    <property type="protein sequence ID" value="CAI9584487.1"/>
    <property type="molecule type" value="Genomic_DNA"/>
</dbReference>
<comment type="caution">
    <text evidence="1">The sequence shown here is derived from an EMBL/GenBank/DDBJ whole genome shotgun (WGS) entry which is preliminary data.</text>
</comment>
<dbReference type="Proteomes" id="UP001162483">
    <property type="component" value="Unassembled WGS sequence"/>
</dbReference>
<evidence type="ECO:0000313" key="2">
    <source>
        <dbReference type="Proteomes" id="UP001162483"/>
    </source>
</evidence>
<gene>
    <name evidence="1" type="ORF">SPARVUS_LOCUS10038056</name>
</gene>
<reference evidence="1" key="1">
    <citation type="submission" date="2023-05" db="EMBL/GenBank/DDBJ databases">
        <authorList>
            <person name="Stuckert A."/>
        </authorList>
    </citation>
    <scope>NUCLEOTIDE SEQUENCE</scope>
</reference>
<keyword evidence="2" id="KW-1185">Reference proteome</keyword>
<proteinExistence type="predicted"/>
<accession>A0ABN9EIF1</accession>